<organism evidence="2 3">
    <name type="scientific">Thalictrum thalictroides</name>
    <name type="common">Rue-anemone</name>
    <name type="synonym">Anemone thalictroides</name>
    <dbReference type="NCBI Taxonomy" id="46969"/>
    <lineage>
        <taxon>Eukaryota</taxon>
        <taxon>Viridiplantae</taxon>
        <taxon>Streptophyta</taxon>
        <taxon>Embryophyta</taxon>
        <taxon>Tracheophyta</taxon>
        <taxon>Spermatophyta</taxon>
        <taxon>Magnoliopsida</taxon>
        <taxon>Ranunculales</taxon>
        <taxon>Ranunculaceae</taxon>
        <taxon>Thalictroideae</taxon>
        <taxon>Thalictrum</taxon>
    </lineage>
</organism>
<evidence type="ECO:0008006" key="4">
    <source>
        <dbReference type="Google" id="ProtNLM"/>
    </source>
</evidence>
<accession>A0A7J6X7R9</accession>
<sequence length="692" mass="78456">MEFGRVRNSQQKCSEVVDGKSFEIEWKTYEAEGGNVHLTERVEGRIFRCQTSTEGGRWIGKLLCQISLGSTMVGTVFRFVDNYLSMIGTVRVNRRGLFLQVEFILKQKTSSKWFLCFPAGVQRKGWTNLGGKLVDLLSGRRSGPSFNFPGRQEFPALHFNGGKNISFADMCKGNYERRAQISTQAPSFSHSWWKAVVVCTPSMINPEWRWVREKCDKVFESCCLQVTGGGNALLFLNNEEEVSKLLNMPHLSSWNGFYRFSKWTPEMGSLSVKPGERCDVTIALGGIPYHLRVKSVIEMLAKKCGRNVENVEGESDFLSHHCFVKLRNCDVSEIPHSITLVEKGQNFLIWVEVVEEKLESLAKRLPTRAKAAGESGKGERPVVTLWEEDARDPWKEGGERTQASTCPPGFEIHKPTVFVQVPDHEVRSIDLGPRVEQIHEDRRSWANPNVNVSNRFMGLEVEHDSPSVEVNQRPKETEGGNTNHGTFSEKDPEVIKPFFKPVSAPKQRGRSRSRGKEHCRNIPISLNKHVWRNFNERRWSKANSRDSSLVRTHKLFLQGGDVNPIEVEGNQTQVVAQVRETFNYSEPTIQEDGASSKVEGTQEKKVVDRERLGTIADSLYNCKTTDDYSNWIRWIVIPAAGELGVTYSKSIESQVKLYEDLAEIPKLRAEEKKEDLQESLENGGEILVNNVD</sequence>
<feature type="compositionally biased region" description="Basic and acidic residues" evidence="1">
    <location>
        <begin position="463"/>
        <end position="478"/>
    </location>
</feature>
<evidence type="ECO:0000313" key="3">
    <source>
        <dbReference type="Proteomes" id="UP000554482"/>
    </source>
</evidence>
<gene>
    <name evidence="2" type="ORF">FRX31_004980</name>
</gene>
<evidence type="ECO:0000313" key="2">
    <source>
        <dbReference type="EMBL" id="KAF5205433.1"/>
    </source>
</evidence>
<dbReference type="AlphaFoldDB" id="A0A7J6X7R9"/>
<proteinExistence type="predicted"/>
<evidence type="ECO:0000256" key="1">
    <source>
        <dbReference type="SAM" id="MobiDB-lite"/>
    </source>
</evidence>
<keyword evidence="3" id="KW-1185">Reference proteome</keyword>
<dbReference type="Proteomes" id="UP000554482">
    <property type="component" value="Unassembled WGS sequence"/>
</dbReference>
<feature type="region of interest" description="Disordered" evidence="1">
    <location>
        <begin position="463"/>
        <end position="490"/>
    </location>
</feature>
<protein>
    <recommendedName>
        <fullName evidence="4">DUF4283 domain-containing protein</fullName>
    </recommendedName>
</protein>
<comment type="caution">
    <text evidence="2">The sequence shown here is derived from an EMBL/GenBank/DDBJ whole genome shotgun (WGS) entry which is preliminary data.</text>
</comment>
<name>A0A7J6X7R9_THATH</name>
<reference evidence="2 3" key="1">
    <citation type="submission" date="2020-06" db="EMBL/GenBank/DDBJ databases">
        <title>Transcriptomic and genomic resources for Thalictrum thalictroides and T. hernandezii: Facilitating candidate gene discovery in an emerging model plant lineage.</title>
        <authorList>
            <person name="Arias T."/>
            <person name="Riano-Pachon D.M."/>
            <person name="Di Stilio V.S."/>
        </authorList>
    </citation>
    <scope>NUCLEOTIDE SEQUENCE [LARGE SCALE GENOMIC DNA]</scope>
    <source>
        <strain evidence="3">cv. WT478/WT964</strain>
        <tissue evidence="2">Leaves</tissue>
    </source>
</reference>
<dbReference type="EMBL" id="JABWDY010004075">
    <property type="protein sequence ID" value="KAF5205433.1"/>
    <property type="molecule type" value="Genomic_DNA"/>
</dbReference>